<proteinExistence type="predicted"/>
<comment type="caution">
    <text evidence="1">The sequence shown here is derived from an EMBL/GenBank/DDBJ whole genome shotgun (WGS) entry which is preliminary data.</text>
</comment>
<reference evidence="1 2" key="1">
    <citation type="journal article" date="2015" name="Genome Announc.">
        <title>Expanding the biotechnology potential of lactobacilli through comparative genomics of 213 strains and associated genera.</title>
        <authorList>
            <person name="Sun Z."/>
            <person name="Harris H.M."/>
            <person name="McCann A."/>
            <person name="Guo C."/>
            <person name="Argimon S."/>
            <person name="Zhang W."/>
            <person name="Yang X."/>
            <person name="Jeffery I.B."/>
            <person name="Cooney J.C."/>
            <person name="Kagawa T.F."/>
            <person name="Liu W."/>
            <person name="Song Y."/>
            <person name="Salvetti E."/>
            <person name="Wrobel A."/>
            <person name="Rasinkangas P."/>
            <person name="Parkhill J."/>
            <person name="Rea M.C."/>
            <person name="O'Sullivan O."/>
            <person name="Ritari J."/>
            <person name="Douillard F.P."/>
            <person name="Paul Ross R."/>
            <person name="Yang R."/>
            <person name="Briner A.E."/>
            <person name="Felis G.E."/>
            <person name="de Vos W.M."/>
            <person name="Barrangou R."/>
            <person name="Klaenhammer T.R."/>
            <person name="Caufield P.W."/>
            <person name="Cui Y."/>
            <person name="Zhang H."/>
            <person name="O'Toole P.W."/>
        </authorList>
    </citation>
    <scope>NUCLEOTIDE SEQUENCE [LARGE SCALE GENOMIC DNA]</scope>
    <source>
        <strain evidence="1 2">DSM 18527</strain>
    </source>
</reference>
<accession>A0A0R1XU46</accession>
<dbReference type="EMBL" id="AZGA01000044">
    <property type="protein sequence ID" value="KRM33666.1"/>
    <property type="molecule type" value="Genomic_DNA"/>
</dbReference>
<sequence>MVYVALNALDKILGQGRTILSKRKRRRRFTNIGEYISADELRTYIEHADKGNLDFLTALIATRRQDILAKEGAMEFPIYQRLEKKLDTIETKIKTVIKVENGVDVGTGNELTPSFLYGYFQDYPTDAYFEAYSQWQKTIKDLNQLQDKIGAIIEVREKIRKSGFDIVKTRFSQRSLSTYLDIPARQANAFNVVFGRRYDMSRLQSLIWRDPTKISPEQTFSVRISDHINDTFYNQSTGQRQSYRQADVNIYI</sequence>
<dbReference type="PATRIC" id="fig|1423734.3.peg.2725"/>
<dbReference type="Proteomes" id="UP000051236">
    <property type="component" value="Unassembled WGS sequence"/>
</dbReference>
<organism evidence="1 2">
    <name type="scientific">Agrilactobacillus composti DSM 18527 = JCM 14202</name>
    <dbReference type="NCBI Taxonomy" id="1423734"/>
    <lineage>
        <taxon>Bacteria</taxon>
        <taxon>Bacillati</taxon>
        <taxon>Bacillota</taxon>
        <taxon>Bacilli</taxon>
        <taxon>Lactobacillales</taxon>
        <taxon>Lactobacillaceae</taxon>
        <taxon>Agrilactobacillus</taxon>
    </lineage>
</organism>
<dbReference type="AlphaFoldDB" id="A0A0R1XU46"/>
<name>A0A0R1XU46_9LACO</name>
<dbReference type="eggNOG" id="ENOG5030A3U">
    <property type="taxonomic scope" value="Bacteria"/>
</dbReference>
<dbReference type="STRING" id="1423734.FC83_GL002686"/>
<evidence type="ECO:0000313" key="2">
    <source>
        <dbReference type="Proteomes" id="UP000051236"/>
    </source>
</evidence>
<gene>
    <name evidence="1" type="ORF">FC83_GL002686</name>
</gene>
<protein>
    <submittedName>
        <fullName evidence="1">Uncharacterized protein</fullName>
    </submittedName>
</protein>
<evidence type="ECO:0000313" key="1">
    <source>
        <dbReference type="EMBL" id="KRM33666.1"/>
    </source>
</evidence>
<keyword evidence="2" id="KW-1185">Reference proteome</keyword>